<feature type="compositionally biased region" description="Pro residues" evidence="5">
    <location>
        <begin position="52"/>
        <end position="64"/>
    </location>
</feature>
<dbReference type="AlphaFoldDB" id="A0AAJ0FS05"/>
<dbReference type="InterPro" id="IPR013087">
    <property type="entry name" value="Znf_C2H2_type"/>
</dbReference>
<evidence type="ECO:0000256" key="4">
    <source>
        <dbReference type="PROSITE-ProRule" id="PRU00042"/>
    </source>
</evidence>
<dbReference type="RefSeq" id="XP_060289207.1">
    <property type="nucleotide sequence ID" value="XM_060424021.1"/>
</dbReference>
<dbReference type="EMBL" id="MU838997">
    <property type="protein sequence ID" value="KAK1772994.1"/>
    <property type="molecule type" value="Genomic_DNA"/>
</dbReference>
<reference evidence="7" key="1">
    <citation type="submission" date="2023-06" db="EMBL/GenBank/DDBJ databases">
        <title>Genome-scale phylogeny and comparative genomics of the fungal order Sordariales.</title>
        <authorList>
            <consortium name="Lawrence Berkeley National Laboratory"/>
            <person name="Hensen N."/>
            <person name="Bonometti L."/>
            <person name="Westerberg I."/>
            <person name="Brannstrom I.O."/>
            <person name="Guillou S."/>
            <person name="Cros-Aarteil S."/>
            <person name="Calhoun S."/>
            <person name="Haridas S."/>
            <person name="Kuo A."/>
            <person name="Mondo S."/>
            <person name="Pangilinan J."/>
            <person name="Riley R."/>
            <person name="Labutti K."/>
            <person name="Andreopoulos B."/>
            <person name="Lipzen A."/>
            <person name="Chen C."/>
            <person name="Yanf M."/>
            <person name="Daum C."/>
            <person name="Ng V."/>
            <person name="Clum A."/>
            <person name="Steindorff A."/>
            <person name="Ohm R."/>
            <person name="Martin F."/>
            <person name="Silar P."/>
            <person name="Natvig D."/>
            <person name="Lalanne C."/>
            <person name="Gautier V."/>
            <person name="Ament-Velasquez S.L."/>
            <person name="Kruys A."/>
            <person name="Hutchinson M.I."/>
            <person name="Powell A.J."/>
            <person name="Barry K."/>
            <person name="Miller A.N."/>
            <person name="Grigoriev I.V."/>
            <person name="Debuchy R."/>
            <person name="Gladieux P."/>
            <person name="Thoren M.H."/>
            <person name="Johannesson H."/>
        </authorList>
    </citation>
    <scope>NUCLEOTIDE SEQUENCE</scope>
    <source>
        <strain evidence="7">8032-3</strain>
    </source>
</reference>
<feature type="region of interest" description="Disordered" evidence="5">
    <location>
        <begin position="176"/>
        <end position="263"/>
    </location>
</feature>
<dbReference type="GO" id="GO:0008270">
    <property type="term" value="F:zinc ion binding"/>
    <property type="evidence" value="ECO:0007669"/>
    <property type="project" value="UniProtKB-KW"/>
</dbReference>
<evidence type="ECO:0000256" key="3">
    <source>
        <dbReference type="ARBA" id="ARBA00022833"/>
    </source>
</evidence>
<dbReference type="Pfam" id="PF00096">
    <property type="entry name" value="zf-C2H2"/>
    <property type="match status" value="2"/>
</dbReference>
<evidence type="ECO:0000256" key="1">
    <source>
        <dbReference type="ARBA" id="ARBA00022723"/>
    </source>
</evidence>
<dbReference type="Gene3D" id="3.30.160.60">
    <property type="entry name" value="Classic Zinc Finger"/>
    <property type="match status" value="3"/>
</dbReference>
<evidence type="ECO:0000313" key="7">
    <source>
        <dbReference type="EMBL" id="KAK1772994.1"/>
    </source>
</evidence>
<dbReference type="GO" id="GO:0000978">
    <property type="term" value="F:RNA polymerase II cis-regulatory region sequence-specific DNA binding"/>
    <property type="evidence" value="ECO:0007669"/>
    <property type="project" value="TreeGrafter"/>
</dbReference>
<organism evidence="7 8">
    <name type="scientific">Phialemonium atrogriseum</name>
    <dbReference type="NCBI Taxonomy" id="1093897"/>
    <lineage>
        <taxon>Eukaryota</taxon>
        <taxon>Fungi</taxon>
        <taxon>Dikarya</taxon>
        <taxon>Ascomycota</taxon>
        <taxon>Pezizomycotina</taxon>
        <taxon>Sordariomycetes</taxon>
        <taxon>Sordariomycetidae</taxon>
        <taxon>Cephalothecales</taxon>
        <taxon>Cephalothecaceae</taxon>
        <taxon>Phialemonium</taxon>
    </lineage>
</organism>
<feature type="compositionally biased region" description="Polar residues" evidence="5">
    <location>
        <begin position="194"/>
        <end position="215"/>
    </location>
</feature>
<dbReference type="InterPro" id="IPR036236">
    <property type="entry name" value="Znf_C2H2_sf"/>
</dbReference>
<evidence type="ECO:0000256" key="5">
    <source>
        <dbReference type="SAM" id="MobiDB-lite"/>
    </source>
</evidence>
<keyword evidence="3" id="KW-0862">Zinc</keyword>
<feature type="compositionally biased region" description="Low complexity" evidence="5">
    <location>
        <begin position="133"/>
        <end position="161"/>
    </location>
</feature>
<evidence type="ECO:0000313" key="8">
    <source>
        <dbReference type="Proteomes" id="UP001244011"/>
    </source>
</evidence>
<keyword evidence="2 4" id="KW-0863">Zinc-finger</keyword>
<dbReference type="PROSITE" id="PS50157">
    <property type="entry name" value="ZINC_FINGER_C2H2_2"/>
    <property type="match status" value="3"/>
</dbReference>
<protein>
    <recommendedName>
        <fullName evidence="6">C2H2-type domain-containing protein</fullName>
    </recommendedName>
</protein>
<feature type="region of interest" description="Disordered" evidence="5">
    <location>
        <begin position="407"/>
        <end position="436"/>
    </location>
</feature>
<feature type="region of interest" description="Disordered" evidence="5">
    <location>
        <begin position="1"/>
        <end position="32"/>
    </location>
</feature>
<feature type="compositionally biased region" description="Low complexity" evidence="5">
    <location>
        <begin position="1"/>
        <end position="24"/>
    </location>
</feature>
<dbReference type="PANTHER" id="PTHR23235">
    <property type="entry name" value="KRUEPPEL-LIKE TRANSCRIPTION FACTOR"/>
    <property type="match status" value="1"/>
</dbReference>
<name>A0AAJ0FS05_9PEZI</name>
<sequence>MDLRPPSLTRSPSSSSNTYCSSERSSLDYPSPSLVEQQYKLSSIYDSDTPCSIPPSIHPEPSLPPLNAMSQSEWSTTCVIHPSSSASAMPTIMSSEYDAFGGYESTLSSAYDQDVYQPHHAQSHPSSTPTPVSAETAPRSAPRSSSRSSTSYPSASSAAGSLTPKLKMETASGYGQGVEVSHYPSPPPIHSAYHPNNPSYTSSASGYPSDGQSSWHKSDYQPVEPDQFYYPAADNTPSTLTEDPRNQYRAARPRKAPRRLTTREEANYQCPVSGCGKLFSRSYNFKAHKETHDEKREYPFPCAVGDCIKKFVRKTDLQRHHQSVHMKERSHICDYCSRSFARKDTLRRHMDDGCSKRFDLGTLDLQGDNYDGLSQGVRPMGSGPMSQVVQPPGGLPPMAPLPLSSSGMLSSTPRPMRSRDRVAGVETRQSHLWGRC</sequence>
<evidence type="ECO:0000256" key="2">
    <source>
        <dbReference type="ARBA" id="ARBA00022771"/>
    </source>
</evidence>
<dbReference type="PANTHER" id="PTHR23235:SF120">
    <property type="entry name" value="KRUPPEL-LIKE FACTOR 15"/>
    <property type="match status" value="1"/>
</dbReference>
<dbReference type="Proteomes" id="UP001244011">
    <property type="component" value="Unassembled WGS sequence"/>
</dbReference>
<feature type="domain" description="C2H2-type" evidence="6">
    <location>
        <begin position="300"/>
        <end position="330"/>
    </location>
</feature>
<dbReference type="SUPFAM" id="SSF57667">
    <property type="entry name" value="beta-beta-alpha zinc fingers"/>
    <property type="match status" value="2"/>
</dbReference>
<feature type="domain" description="C2H2-type" evidence="6">
    <location>
        <begin position="331"/>
        <end position="350"/>
    </location>
</feature>
<comment type="caution">
    <text evidence="7">The sequence shown here is derived from an EMBL/GenBank/DDBJ whole genome shotgun (WGS) entry which is preliminary data.</text>
</comment>
<dbReference type="GO" id="GO:0000981">
    <property type="term" value="F:DNA-binding transcription factor activity, RNA polymerase II-specific"/>
    <property type="evidence" value="ECO:0007669"/>
    <property type="project" value="TreeGrafter"/>
</dbReference>
<feature type="region of interest" description="Disordered" evidence="5">
    <location>
        <begin position="111"/>
        <end position="164"/>
    </location>
</feature>
<keyword evidence="8" id="KW-1185">Reference proteome</keyword>
<accession>A0AAJ0FS05</accession>
<dbReference type="GeneID" id="85307208"/>
<feature type="domain" description="C2H2-type" evidence="6">
    <location>
        <begin position="268"/>
        <end position="297"/>
    </location>
</feature>
<dbReference type="SMART" id="SM00355">
    <property type="entry name" value="ZnF_C2H2"/>
    <property type="match status" value="3"/>
</dbReference>
<dbReference type="PROSITE" id="PS00028">
    <property type="entry name" value="ZINC_FINGER_C2H2_1"/>
    <property type="match status" value="2"/>
</dbReference>
<evidence type="ECO:0000259" key="6">
    <source>
        <dbReference type="PROSITE" id="PS50157"/>
    </source>
</evidence>
<feature type="region of interest" description="Disordered" evidence="5">
    <location>
        <begin position="50"/>
        <end position="69"/>
    </location>
</feature>
<proteinExistence type="predicted"/>
<keyword evidence="1" id="KW-0479">Metal-binding</keyword>
<gene>
    <name evidence="7" type="ORF">QBC33DRAFT_37570</name>
</gene>
<feature type="compositionally biased region" description="Basic residues" evidence="5">
    <location>
        <begin position="251"/>
        <end position="260"/>
    </location>
</feature>